<dbReference type="GO" id="GO:0046872">
    <property type="term" value="F:metal ion binding"/>
    <property type="evidence" value="ECO:0007669"/>
    <property type="project" value="UniProtKB-KW"/>
</dbReference>
<dbReference type="GO" id="GO:0043137">
    <property type="term" value="P:DNA replication, removal of RNA primer"/>
    <property type="evidence" value="ECO:0007669"/>
    <property type="project" value="TreeGrafter"/>
</dbReference>
<dbReference type="SUPFAM" id="SSF55658">
    <property type="entry name" value="L9 N-domain-like"/>
    <property type="match status" value="1"/>
</dbReference>
<dbReference type="InterPro" id="IPR002156">
    <property type="entry name" value="RNaseH_domain"/>
</dbReference>
<comment type="function">
    <text evidence="3">Endonuclease that specifically degrades the RNA of RNA-DNA hybrids.</text>
</comment>
<evidence type="ECO:0000256" key="2">
    <source>
        <dbReference type="ARBA" id="ARBA00001946"/>
    </source>
</evidence>
<comment type="subunit">
    <text evidence="5">Monomer.</text>
</comment>
<sequence>MAKYYAVKKGQHPGIYTNWPDAQKEVSGFSGAVYKSFKTQAEAQAFIDGSTGELADHAPAGMVIGYTDGGTRNTGNVKGGHVQATDAAAWAYRLELPDGVLSGSDGEWGATNNRMEILALIKALETLLDHHQQRADITLVLDSKYVLDAINKGWLKGWQRRGWQRSSGPLINAELWRQVYQLLPHFPKLSLVWTKGHAENQGNIFVDSLLNKTMDDMEKAGRPAGKAVPKTSLPSKRRTSNTSGAEPKKNYPKQVPEIKEYHGKVQSKEVAKSVDDIQKALEQLDLFKDQ</sequence>
<evidence type="ECO:0000259" key="14">
    <source>
        <dbReference type="PROSITE" id="PS50879"/>
    </source>
</evidence>
<dbReference type="InterPro" id="IPR050092">
    <property type="entry name" value="RNase_H"/>
</dbReference>
<dbReference type="EMBL" id="WNJO01000016">
    <property type="protein sequence ID" value="MTV83085.1"/>
    <property type="molecule type" value="Genomic_DNA"/>
</dbReference>
<comment type="caution">
    <text evidence="15">The sequence shown here is derived from an EMBL/GenBank/DDBJ whole genome shotgun (WGS) entry which is preliminary data.</text>
</comment>
<evidence type="ECO:0000256" key="12">
    <source>
        <dbReference type="ARBA" id="ARBA00022842"/>
    </source>
</evidence>
<dbReference type="FunFam" id="3.40.970.10:FF:000002">
    <property type="entry name" value="Ribonuclease H"/>
    <property type="match status" value="1"/>
</dbReference>
<dbReference type="Gene3D" id="3.40.970.10">
    <property type="entry name" value="Ribonuclease H1, N-terminal domain"/>
    <property type="match status" value="1"/>
</dbReference>
<evidence type="ECO:0000256" key="1">
    <source>
        <dbReference type="ARBA" id="ARBA00000077"/>
    </source>
</evidence>
<dbReference type="Pfam" id="PF01693">
    <property type="entry name" value="Cauli_VI"/>
    <property type="match status" value="1"/>
</dbReference>
<accession>A0A7X3C2P8</accession>
<evidence type="ECO:0000256" key="5">
    <source>
        <dbReference type="ARBA" id="ARBA00011245"/>
    </source>
</evidence>
<keyword evidence="10" id="KW-0255">Endonuclease</keyword>
<dbReference type="Gene3D" id="3.30.420.10">
    <property type="entry name" value="Ribonuclease H-like superfamily/Ribonuclease H"/>
    <property type="match status" value="1"/>
</dbReference>
<dbReference type="AlphaFoldDB" id="A0A7X3C2P8"/>
<dbReference type="SUPFAM" id="SSF53098">
    <property type="entry name" value="Ribonuclease H-like"/>
    <property type="match status" value="1"/>
</dbReference>
<keyword evidence="8" id="KW-0540">Nuclease</keyword>
<evidence type="ECO:0000256" key="4">
    <source>
        <dbReference type="ARBA" id="ARBA00005300"/>
    </source>
</evidence>
<evidence type="ECO:0000256" key="11">
    <source>
        <dbReference type="ARBA" id="ARBA00022801"/>
    </source>
</evidence>
<reference evidence="15 16" key="1">
    <citation type="submission" date="2019-11" db="EMBL/GenBank/DDBJ databases">
        <title>Lactobacillus sp. nov. CRM56-3, isolated from fermented tea leaves.</title>
        <authorList>
            <person name="Phuengjayaem S."/>
            <person name="Tanasupawat S."/>
        </authorList>
    </citation>
    <scope>NUCLEOTIDE SEQUENCE [LARGE SCALE GENOMIC DNA]</scope>
    <source>
        <strain evidence="15 16">CRM56-3</strain>
    </source>
</reference>
<dbReference type="CDD" id="cd09278">
    <property type="entry name" value="RNase_HI_prokaryote_like"/>
    <property type="match status" value="1"/>
</dbReference>
<dbReference type="InterPro" id="IPR011320">
    <property type="entry name" value="RNase_H1_N"/>
</dbReference>
<keyword evidence="12" id="KW-0460">Magnesium</keyword>
<evidence type="ECO:0000313" key="16">
    <source>
        <dbReference type="Proteomes" id="UP000466388"/>
    </source>
</evidence>
<evidence type="ECO:0000256" key="8">
    <source>
        <dbReference type="ARBA" id="ARBA00022722"/>
    </source>
</evidence>
<evidence type="ECO:0000256" key="13">
    <source>
        <dbReference type="SAM" id="MobiDB-lite"/>
    </source>
</evidence>
<keyword evidence="11" id="KW-0378">Hydrolase</keyword>
<dbReference type="PROSITE" id="PS50879">
    <property type="entry name" value="RNASE_H_1"/>
    <property type="match status" value="1"/>
</dbReference>
<protein>
    <recommendedName>
        <fullName evidence="7">Ribonuclease H</fullName>
        <ecNumber evidence="6">3.1.26.4</ecNumber>
    </recommendedName>
</protein>
<dbReference type="InterPro" id="IPR009027">
    <property type="entry name" value="Ribosomal_bL9/RNase_H1_N"/>
</dbReference>
<feature type="region of interest" description="Disordered" evidence="13">
    <location>
        <begin position="219"/>
        <end position="257"/>
    </location>
</feature>
<dbReference type="GO" id="GO:0004523">
    <property type="term" value="F:RNA-DNA hybrid ribonuclease activity"/>
    <property type="evidence" value="ECO:0007669"/>
    <property type="project" value="UniProtKB-EC"/>
</dbReference>
<gene>
    <name evidence="15" type="ORF">GM612_10705</name>
</gene>
<name>A0A7X3C2P8_9LACO</name>
<organism evidence="15 16">
    <name type="scientific">Secundilactobacillus folii</name>
    <dbReference type="NCBI Taxonomy" id="2678357"/>
    <lineage>
        <taxon>Bacteria</taxon>
        <taxon>Bacillati</taxon>
        <taxon>Bacillota</taxon>
        <taxon>Bacilli</taxon>
        <taxon>Lactobacillales</taxon>
        <taxon>Lactobacillaceae</taxon>
        <taxon>Secundilactobacillus</taxon>
    </lineage>
</organism>
<comment type="similarity">
    <text evidence="4">Belongs to the RNase H family.</text>
</comment>
<dbReference type="GO" id="GO:0003676">
    <property type="term" value="F:nucleic acid binding"/>
    <property type="evidence" value="ECO:0007669"/>
    <property type="project" value="InterPro"/>
</dbReference>
<evidence type="ECO:0000256" key="9">
    <source>
        <dbReference type="ARBA" id="ARBA00022723"/>
    </source>
</evidence>
<dbReference type="InterPro" id="IPR036397">
    <property type="entry name" value="RNaseH_sf"/>
</dbReference>
<dbReference type="Pfam" id="PF00075">
    <property type="entry name" value="RNase_H"/>
    <property type="match status" value="1"/>
</dbReference>
<dbReference type="InterPro" id="IPR037056">
    <property type="entry name" value="RNase_H1_N_sf"/>
</dbReference>
<comment type="cofactor">
    <cofactor evidence="2">
        <name>Mg(2+)</name>
        <dbReference type="ChEBI" id="CHEBI:18420"/>
    </cofactor>
</comment>
<keyword evidence="9" id="KW-0479">Metal-binding</keyword>
<keyword evidence="16" id="KW-1185">Reference proteome</keyword>
<evidence type="ECO:0000256" key="3">
    <source>
        <dbReference type="ARBA" id="ARBA00004065"/>
    </source>
</evidence>
<evidence type="ECO:0000313" key="15">
    <source>
        <dbReference type="EMBL" id="MTV83085.1"/>
    </source>
</evidence>
<dbReference type="InterPro" id="IPR012337">
    <property type="entry name" value="RNaseH-like_sf"/>
</dbReference>
<evidence type="ECO:0000256" key="7">
    <source>
        <dbReference type="ARBA" id="ARBA00017721"/>
    </source>
</evidence>
<feature type="domain" description="RNase H type-1" evidence="14">
    <location>
        <begin position="59"/>
        <end position="215"/>
    </location>
</feature>
<dbReference type="PANTHER" id="PTHR10642:SF26">
    <property type="entry name" value="RIBONUCLEASE H1"/>
    <property type="match status" value="1"/>
</dbReference>
<comment type="catalytic activity">
    <reaction evidence="1">
        <text>Endonucleolytic cleavage to 5'-phosphomonoester.</text>
        <dbReference type="EC" id="3.1.26.4"/>
    </reaction>
</comment>
<dbReference type="Proteomes" id="UP000466388">
    <property type="component" value="Unassembled WGS sequence"/>
</dbReference>
<proteinExistence type="inferred from homology"/>
<dbReference type="PANTHER" id="PTHR10642">
    <property type="entry name" value="RIBONUCLEASE H1"/>
    <property type="match status" value="1"/>
</dbReference>
<dbReference type="RefSeq" id="WP_155432345.1">
    <property type="nucleotide sequence ID" value="NZ_WNJO01000016.1"/>
</dbReference>
<dbReference type="EC" id="3.1.26.4" evidence="6"/>
<evidence type="ECO:0000256" key="6">
    <source>
        <dbReference type="ARBA" id="ARBA00012180"/>
    </source>
</evidence>
<dbReference type="InterPro" id="IPR022892">
    <property type="entry name" value="RNaseHI"/>
</dbReference>
<evidence type="ECO:0000256" key="10">
    <source>
        <dbReference type="ARBA" id="ARBA00022759"/>
    </source>
</evidence>